<comment type="cofactor">
    <cofactor evidence="1">
        <name>FAD</name>
        <dbReference type="ChEBI" id="CHEBI:57692"/>
    </cofactor>
</comment>
<evidence type="ECO:0000259" key="5">
    <source>
        <dbReference type="Pfam" id="PF01266"/>
    </source>
</evidence>
<evidence type="ECO:0000313" key="7">
    <source>
        <dbReference type="Proteomes" id="UP000682811"/>
    </source>
</evidence>
<accession>A0A920CS89</accession>
<feature type="domain" description="FAD dependent oxidoreductase" evidence="5">
    <location>
        <begin position="5"/>
        <end position="356"/>
    </location>
</feature>
<dbReference type="PANTHER" id="PTHR10961">
    <property type="entry name" value="PEROXISOMAL SARCOSINE OXIDASE"/>
    <property type="match status" value="1"/>
</dbReference>
<comment type="caution">
    <text evidence="6">The sequence shown here is derived from an EMBL/GenBank/DDBJ whole genome shotgun (WGS) entry which is preliminary data.</text>
</comment>
<dbReference type="SUPFAM" id="SSF54373">
    <property type="entry name" value="FAD-linked reductases, C-terminal domain"/>
    <property type="match status" value="1"/>
</dbReference>
<sequence length="390" mass="42892">MKSYDVIIVGAGSMGMSTGYYLARRGLRTLLIDAFDPPHREGSHHGEPRLIRHAYSGHPVYTEMAIRAHQLWNELEERMEAQLLVQSGVLNITDPNRYSFKERMAAAAKQGVHTERLDADEIHRRWKGLRLPEHFEAMYEPAAGYLRSEACVDAYKALALANGAELLTHTAVCGITAWKGSVVVETRNAKYHGAKAVLTAGAWFGSLAPFVSLPVRAVRKTVGWFETNASDDFKAGRFPGFTLNTEEGGYYGFPDIGGAGLKIGRHDTGLDWKPGEPFLPFGGLPEDEEELRSVLGKYMPGASGRLAKGAACKYELTPDEDFIIDRHPQHPHIVVAGGFSGHGFKFSSVVGEICSQMVLDEAVQYDIRPFALSRFARQAERTPSIAQGGD</sequence>
<dbReference type="Proteomes" id="UP000682811">
    <property type="component" value="Unassembled WGS sequence"/>
</dbReference>
<evidence type="ECO:0000256" key="2">
    <source>
        <dbReference type="ARBA" id="ARBA00022630"/>
    </source>
</evidence>
<keyword evidence="2" id="KW-0285">Flavoprotein</keyword>
<dbReference type="InterPro" id="IPR006076">
    <property type="entry name" value="FAD-dep_OxRdtase"/>
</dbReference>
<evidence type="ECO:0000313" key="6">
    <source>
        <dbReference type="EMBL" id="GIO47188.1"/>
    </source>
</evidence>
<dbReference type="GO" id="GO:0008115">
    <property type="term" value="F:sarcosine oxidase activity"/>
    <property type="evidence" value="ECO:0007669"/>
    <property type="project" value="TreeGrafter"/>
</dbReference>
<dbReference type="InterPro" id="IPR045170">
    <property type="entry name" value="MTOX"/>
</dbReference>
<evidence type="ECO:0000256" key="4">
    <source>
        <dbReference type="ARBA" id="ARBA00023002"/>
    </source>
</evidence>
<dbReference type="PANTHER" id="PTHR10961:SF7">
    <property type="entry name" value="FAD DEPENDENT OXIDOREDUCTASE DOMAIN-CONTAINING PROTEIN"/>
    <property type="match status" value="1"/>
</dbReference>
<dbReference type="InterPro" id="IPR036188">
    <property type="entry name" value="FAD/NAD-bd_sf"/>
</dbReference>
<dbReference type="AlphaFoldDB" id="A0A920CS89"/>
<dbReference type="NCBIfam" id="NF008425">
    <property type="entry name" value="PRK11259.1"/>
    <property type="match status" value="1"/>
</dbReference>
<evidence type="ECO:0000256" key="1">
    <source>
        <dbReference type="ARBA" id="ARBA00001974"/>
    </source>
</evidence>
<organism evidence="6 7">
    <name type="scientific">Paenibacillus azoreducens</name>
    <dbReference type="NCBI Taxonomy" id="116718"/>
    <lineage>
        <taxon>Bacteria</taxon>
        <taxon>Bacillati</taxon>
        <taxon>Bacillota</taxon>
        <taxon>Bacilli</taxon>
        <taxon>Bacillales</taxon>
        <taxon>Paenibacillaceae</taxon>
        <taxon>Paenibacillus</taxon>
    </lineage>
</organism>
<keyword evidence="7" id="KW-1185">Reference proteome</keyword>
<dbReference type="GO" id="GO:0050660">
    <property type="term" value="F:flavin adenine dinucleotide binding"/>
    <property type="evidence" value="ECO:0007669"/>
    <property type="project" value="InterPro"/>
</dbReference>
<dbReference type="GO" id="GO:0005829">
    <property type="term" value="C:cytosol"/>
    <property type="evidence" value="ECO:0007669"/>
    <property type="project" value="TreeGrafter"/>
</dbReference>
<dbReference type="Gene3D" id="3.30.9.10">
    <property type="entry name" value="D-Amino Acid Oxidase, subunit A, domain 2"/>
    <property type="match status" value="1"/>
</dbReference>
<dbReference type="Gene3D" id="3.50.50.60">
    <property type="entry name" value="FAD/NAD(P)-binding domain"/>
    <property type="match status" value="1"/>
</dbReference>
<keyword evidence="4" id="KW-0560">Oxidoreductase</keyword>
<dbReference type="Pfam" id="PF01266">
    <property type="entry name" value="DAO"/>
    <property type="match status" value="1"/>
</dbReference>
<name>A0A920CS89_9BACL</name>
<proteinExistence type="predicted"/>
<dbReference type="SUPFAM" id="SSF51905">
    <property type="entry name" value="FAD/NAD(P)-binding domain"/>
    <property type="match status" value="1"/>
</dbReference>
<protein>
    <submittedName>
        <fullName evidence="6">N-methyl-L-tryptophan oxidase</fullName>
    </submittedName>
</protein>
<evidence type="ECO:0000256" key="3">
    <source>
        <dbReference type="ARBA" id="ARBA00022827"/>
    </source>
</evidence>
<dbReference type="RefSeq" id="WP_212978099.1">
    <property type="nucleotide sequence ID" value="NZ_AP025343.1"/>
</dbReference>
<keyword evidence="3" id="KW-0274">FAD</keyword>
<reference evidence="6 7" key="1">
    <citation type="submission" date="2021-03" db="EMBL/GenBank/DDBJ databases">
        <title>Antimicrobial resistance genes in bacteria isolated from Japanese honey, and their potential for conferring macrolide and lincosamide resistance in the American foulbrood pathogen Paenibacillus larvae.</title>
        <authorList>
            <person name="Okamoto M."/>
            <person name="Kumagai M."/>
            <person name="Kanamori H."/>
            <person name="Takamatsu D."/>
        </authorList>
    </citation>
    <scope>NUCLEOTIDE SEQUENCE [LARGE SCALE GENOMIC DNA]</scope>
    <source>
        <strain evidence="6 7">J34TS1</strain>
    </source>
</reference>
<gene>
    <name evidence="6" type="primary">solA</name>
    <name evidence="6" type="ORF">J34TS1_19530</name>
</gene>
<dbReference type="EMBL" id="BORT01000007">
    <property type="protein sequence ID" value="GIO47188.1"/>
    <property type="molecule type" value="Genomic_DNA"/>
</dbReference>